<keyword evidence="1" id="KW-0732">Signal</keyword>
<dbReference type="STRING" id="155974.SAMN04487818_10269"/>
<protein>
    <submittedName>
        <fullName evidence="2">Uncharacterized protein</fullName>
    </submittedName>
</protein>
<proteinExistence type="predicted"/>
<accession>A0A1H9MB97</accession>
<keyword evidence="3" id="KW-1185">Reference proteome</keyword>
<dbReference type="EMBL" id="FOGI01000002">
    <property type="protein sequence ID" value="SER20968.1"/>
    <property type="molecule type" value="Genomic_DNA"/>
</dbReference>
<dbReference type="Proteomes" id="UP000199051">
    <property type="component" value="Unassembled WGS sequence"/>
</dbReference>
<organism evidence="2 3">
    <name type="scientific">Actinokineospora terrae</name>
    <dbReference type="NCBI Taxonomy" id="155974"/>
    <lineage>
        <taxon>Bacteria</taxon>
        <taxon>Bacillati</taxon>
        <taxon>Actinomycetota</taxon>
        <taxon>Actinomycetes</taxon>
        <taxon>Pseudonocardiales</taxon>
        <taxon>Pseudonocardiaceae</taxon>
        <taxon>Actinokineospora</taxon>
    </lineage>
</organism>
<evidence type="ECO:0000313" key="3">
    <source>
        <dbReference type="Proteomes" id="UP000199051"/>
    </source>
</evidence>
<dbReference type="AlphaFoldDB" id="A0A1H9MB97"/>
<sequence>MVMVSRRWRAVVVSVVATLLWGVSPATAAAVVSSSAVVVRPSSVPAVSAVDGGVVEVGEAGCVSAGQARTCLDVGSVSSAAVGSSRGVSRVGSTWCDGLTGGQWWLARSSGCVHGVAMTYTLVHPTSGAVVGVASFRYSQEIELSASSAGISSDVELVMTGGTGVLLGLTATVTVSCGTGCVVDSGALHSEPMSTGSTLEAGTDVSATIPGGGRVSPRFTTSITFTQPGAVPTQPASIVSASGLRCDSEVGQSAGCVFTQALPQVVLSLSDPAVAQAAAGYAWAQQTLTDHWGTGGNSLRREADPTVQASNRGIVCDATFVRSTSYNTPDSCDEFAFASTKQSGAQLGLAGSACAEIYPFQVNGSWYAQVISGGASSRCVRAHVQSTVNSNVGARLANMAISQRVLDNDPYQLVITT</sequence>
<evidence type="ECO:0000256" key="1">
    <source>
        <dbReference type="SAM" id="SignalP"/>
    </source>
</evidence>
<gene>
    <name evidence="2" type="ORF">SAMN04487818_10269</name>
</gene>
<reference evidence="3" key="1">
    <citation type="submission" date="2016-10" db="EMBL/GenBank/DDBJ databases">
        <authorList>
            <person name="Varghese N."/>
            <person name="Submissions S."/>
        </authorList>
    </citation>
    <scope>NUCLEOTIDE SEQUENCE [LARGE SCALE GENOMIC DNA]</scope>
    <source>
        <strain evidence="3">DSM 44260</strain>
    </source>
</reference>
<feature type="chain" id="PRO_5011480563" evidence="1">
    <location>
        <begin position="29"/>
        <end position="417"/>
    </location>
</feature>
<feature type="signal peptide" evidence="1">
    <location>
        <begin position="1"/>
        <end position="28"/>
    </location>
</feature>
<name>A0A1H9MB97_9PSEU</name>
<evidence type="ECO:0000313" key="2">
    <source>
        <dbReference type="EMBL" id="SER20968.1"/>
    </source>
</evidence>